<dbReference type="EMBL" id="CM042011">
    <property type="protein sequence ID" value="KAI3768017.1"/>
    <property type="molecule type" value="Genomic_DNA"/>
</dbReference>
<reference evidence="1 2" key="2">
    <citation type="journal article" date="2022" name="Mol. Ecol. Resour.">
        <title>The genomes of chicory, endive, great burdock and yacon provide insights into Asteraceae paleo-polyploidization history and plant inulin production.</title>
        <authorList>
            <person name="Fan W."/>
            <person name="Wang S."/>
            <person name="Wang H."/>
            <person name="Wang A."/>
            <person name="Jiang F."/>
            <person name="Liu H."/>
            <person name="Zhao H."/>
            <person name="Xu D."/>
            <person name="Zhang Y."/>
        </authorList>
    </citation>
    <scope>NUCLEOTIDE SEQUENCE [LARGE SCALE GENOMIC DNA]</scope>
    <source>
        <strain evidence="2">cv. Punajuju</strain>
        <tissue evidence="1">Leaves</tissue>
    </source>
</reference>
<name>A0ACB9FA53_CICIN</name>
<organism evidence="1 2">
    <name type="scientific">Cichorium intybus</name>
    <name type="common">Chicory</name>
    <dbReference type="NCBI Taxonomy" id="13427"/>
    <lineage>
        <taxon>Eukaryota</taxon>
        <taxon>Viridiplantae</taxon>
        <taxon>Streptophyta</taxon>
        <taxon>Embryophyta</taxon>
        <taxon>Tracheophyta</taxon>
        <taxon>Spermatophyta</taxon>
        <taxon>Magnoliopsida</taxon>
        <taxon>eudicotyledons</taxon>
        <taxon>Gunneridae</taxon>
        <taxon>Pentapetalae</taxon>
        <taxon>asterids</taxon>
        <taxon>campanulids</taxon>
        <taxon>Asterales</taxon>
        <taxon>Asteraceae</taxon>
        <taxon>Cichorioideae</taxon>
        <taxon>Cichorieae</taxon>
        <taxon>Cichoriinae</taxon>
        <taxon>Cichorium</taxon>
    </lineage>
</organism>
<evidence type="ECO:0000313" key="1">
    <source>
        <dbReference type="EMBL" id="KAI3768017.1"/>
    </source>
</evidence>
<accession>A0ACB9FA53</accession>
<protein>
    <submittedName>
        <fullName evidence="1">Uncharacterized protein</fullName>
    </submittedName>
</protein>
<reference evidence="2" key="1">
    <citation type="journal article" date="2022" name="Mol. Ecol. Resour.">
        <title>The genomes of chicory, endive, great burdock and yacon provide insights into Asteraceae palaeo-polyploidization history and plant inulin production.</title>
        <authorList>
            <person name="Fan W."/>
            <person name="Wang S."/>
            <person name="Wang H."/>
            <person name="Wang A."/>
            <person name="Jiang F."/>
            <person name="Liu H."/>
            <person name="Zhao H."/>
            <person name="Xu D."/>
            <person name="Zhang Y."/>
        </authorList>
    </citation>
    <scope>NUCLEOTIDE SEQUENCE [LARGE SCALE GENOMIC DNA]</scope>
    <source>
        <strain evidence="2">cv. Punajuju</strain>
    </source>
</reference>
<dbReference type="Proteomes" id="UP001055811">
    <property type="component" value="Linkage Group LG03"/>
</dbReference>
<comment type="caution">
    <text evidence="1">The sequence shown here is derived from an EMBL/GenBank/DDBJ whole genome shotgun (WGS) entry which is preliminary data.</text>
</comment>
<keyword evidence="2" id="KW-1185">Reference proteome</keyword>
<proteinExistence type="predicted"/>
<sequence length="85" mass="9115">MMRNIILDAELLYVAVPSVGLTCVDVDLEIGTLYVLFCCISIVRFLVGHNVKSSDAVNAEATRGLCTSMACLKLGMLPSKFSAVC</sequence>
<evidence type="ECO:0000313" key="2">
    <source>
        <dbReference type="Proteomes" id="UP001055811"/>
    </source>
</evidence>
<gene>
    <name evidence="1" type="ORF">L2E82_18448</name>
</gene>